<keyword evidence="3" id="KW-1185">Reference proteome</keyword>
<protein>
    <submittedName>
        <fullName evidence="2">Uncharacterized protein</fullName>
    </submittedName>
</protein>
<proteinExistence type="predicted"/>
<feature type="compositionally biased region" description="Basic and acidic residues" evidence="1">
    <location>
        <begin position="64"/>
        <end position="74"/>
    </location>
</feature>
<dbReference type="AlphaFoldDB" id="A0A917VW33"/>
<evidence type="ECO:0000313" key="2">
    <source>
        <dbReference type="EMBL" id="GGL31465.1"/>
    </source>
</evidence>
<dbReference type="EMBL" id="BMMH01000013">
    <property type="protein sequence ID" value="GGL31465.1"/>
    <property type="molecule type" value="Genomic_DNA"/>
</dbReference>
<organism evidence="2 3">
    <name type="scientific">Nocardia jinanensis</name>
    <dbReference type="NCBI Taxonomy" id="382504"/>
    <lineage>
        <taxon>Bacteria</taxon>
        <taxon>Bacillati</taxon>
        <taxon>Actinomycetota</taxon>
        <taxon>Actinomycetes</taxon>
        <taxon>Mycobacteriales</taxon>
        <taxon>Nocardiaceae</taxon>
        <taxon>Nocardia</taxon>
    </lineage>
</organism>
<gene>
    <name evidence="2" type="ORF">GCM10011588_52780</name>
</gene>
<evidence type="ECO:0000256" key="1">
    <source>
        <dbReference type="SAM" id="MobiDB-lite"/>
    </source>
</evidence>
<reference evidence="2" key="1">
    <citation type="journal article" date="2014" name="Int. J. Syst. Evol. Microbiol.">
        <title>Complete genome sequence of Corynebacterium casei LMG S-19264T (=DSM 44701T), isolated from a smear-ripened cheese.</title>
        <authorList>
            <consortium name="US DOE Joint Genome Institute (JGI-PGF)"/>
            <person name="Walter F."/>
            <person name="Albersmeier A."/>
            <person name="Kalinowski J."/>
            <person name="Ruckert C."/>
        </authorList>
    </citation>
    <scope>NUCLEOTIDE SEQUENCE</scope>
    <source>
        <strain evidence="2">CGMCC 4.3508</strain>
    </source>
</reference>
<comment type="caution">
    <text evidence="2">The sequence shown here is derived from an EMBL/GenBank/DDBJ whole genome shotgun (WGS) entry which is preliminary data.</text>
</comment>
<sequence>MSPPVVSGAEFLQHDADLAGLSRAETRGKGGESFPAVASRIRHRGCAGTDSENRAATAQSTGDSADRGERHADGHILGAPGAIDLIVKFLTEAIRVADM</sequence>
<accession>A0A917VW33</accession>
<feature type="region of interest" description="Disordered" evidence="1">
    <location>
        <begin position="43"/>
        <end position="74"/>
    </location>
</feature>
<reference evidence="2" key="2">
    <citation type="submission" date="2020-09" db="EMBL/GenBank/DDBJ databases">
        <authorList>
            <person name="Sun Q."/>
            <person name="Zhou Y."/>
        </authorList>
    </citation>
    <scope>NUCLEOTIDE SEQUENCE</scope>
    <source>
        <strain evidence="2">CGMCC 4.3508</strain>
    </source>
</reference>
<name>A0A917VW33_9NOCA</name>
<evidence type="ECO:0000313" key="3">
    <source>
        <dbReference type="Proteomes" id="UP000638263"/>
    </source>
</evidence>
<feature type="compositionally biased region" description="Polar residues" evidence="1">
    <location>
        <begin position="54"/>
        <end position="63"/>
    </location>
</feature>
<dbReference type="Proteomes" id="UP000638263">
    <property type="component" value="Unassembled WGS sequence"/>
</dbReference>